<organism evidence="9 10">
    <name type="scientific">Candidatus Acidiferrum panamense</name>
    <dbReference type="NCBI Taxonomy" id="2741543"/>
    <lineage>
        <taxon>Bacteria</taxon>
        <taxon>Pseudomonadati</taxon>
        <taxon>Acidobacteriota</taxon>
        <taxon>Terriglobia</taxon>
        <taxon>Candidatus Acidiferrales</taxon>
        <taxon>Candidatus Acidiferrum</taxon>
    </lineage>
</organism>
<dbReference type="SUPFAM" id="SSF88946">
    <property type="entry name" value="Sigma2 domain of RNA polymerase sigma factors"/>
    <property type="match status" value="1"/>
</dbReference>
<comment type="caution">
    <text evidence="9">The sequence shown here is derived from an EMBL/GenBank/DDBJ whole genome shotgun (WGS) entry which is preliminary data.</text>
</comment>
<evidence type="ECO:0000256" key="1">
    <source>
        <dbReference type="ARBA" id="ARBA00010641"/>
    </source>
</evidence>
<evidence type="ECO:0000256" key="6">
    <source>
        <dbReference type="ARBA" id="ARBA00023163"/>
    </source>
</evidence>
<dbReference type="SUPFAM" id="SSF54427">
    <property type="entry name" value="NTF2-like"/>
    <property type="match status" value="1"/>
</dbReference>
<protein>
    <submittedName>
        <fullName evidence="9">RNA polymerase sigma factor</fullName>
    </submittedName>
</protein>
<comment type="similarity">
    <text evidence="1">Belongs to the sigma-70 factor family. ECF subfamily.</text>
</comment>
<keyword evidence="6" id="KW-0804">Transcription</keyword>
<feature type="domain" description="RNA polymerase sigma factor 70 region 4 type 2" evidence="8">
    <location>
        <begin position="117"/>
        <end position="168"/>
    </location>
</feature>
<dbReference type="Gene3D" id="1.10.1740.10">
    <property type="match status" value="1"/>
</dbReference>
<gene>
    <name evidence="9" type="ORF">HRJ53_00060</name>
</gene>
<evidence type="ECO:0000313" key="9">
    <source>
        <dbReference type="EMBL" id="MBA0083367.1"/>
    </source>
</evidence>
<keyword evidence="4" id="KW-0731">Sigma factor</keyword>
<dbReference type="GO" id="GO:0003677">
    <property type="term" value="F:DNA binding"/>
    <property type="evidence" value="ECO:0007669"/>
    <property type="project" value="UniProtKB-KW"/>
</dbReference>
<dbReference type="EMBL" id="JACDQQ010000005">
    <property type="protein sequence ID" value="MBA0083367.1"/>
    <property type="molecule type" value="Genomic_DNA"/>
</dbReference>
<name>A0A7V8NLL2_9BACT</name>
<accession>A0A7V8NLL2</accession>
<dbReference type="GO" id="GO:0006352">
    <property type="term" value="P:DNA-templated transcription initiation"/>
    <property type="evidence" value="ECO:0007669"/>
    <property type="project" value="InterPro"/>
</dbReference>
<dbReference type="PANTHER" id="PTHR43133:SF8">
    <property type="entry name" value="RNA POLYMERASE SIGMA FACTOR HI_1459-RELATED"/>
    <property type="match status" value="1"/>
</dbReference>
<dbReference type="InterPro" id="IPR013249">
    <property type="entry name" value="RNA_pol_sigma70_r4_t2"/>
</dbReference>
<keyword evidence="10" id="KW-1185">Reference proteome</keyword>
<evidence type="ECO:0000313" key="10">
    <source>
        <dbReference type="Proteomes" id="UP000567293"/>
    </source>
</evidence>
<dbReference type="Pfam" id="PF04542">
    <property type="entry name" value="Sigma70_r2"/>
    <property type="match status" value="1"/>
</dbReference>
<keyword evidence="3" id="KW-0805">Transcription regulation</keyword>
<dbReference type="InterPro" id="IPR013324">
    <property type="entry name" value="RNA_pol_sigma_r3/r4-like"/>
</dbReference>
<dbReference type="SUPFAM" id="SSF88659">
    <property type="entry name" value="Sigma3 and sigma4 domains of RNA polymerase sigma factors"/>
    <property type="match status" value="1"/>
</dbReference>
<keyword evidence="5" id="KW-0238">DNA-binding</keyword>
<proteinExistence type="inferred from homology"/>
<evidence type="ECO:0000256" key="2">
    <source>
        <dbReference type="ARBA" id="ARBA00011344"/>
    </source>
</evidence>
<evidence type="ECO:0000259" key="8">
    <source>
        <dbReference type="Pfam" id="PF08281"/>
    </source>
</evidence>
<dbReference type="InterPro" id="IPR036388">
    <property type="entry name" value="WH-like_DNA-bd_sf"/>
</dbReference>
<feature type="domain" description="RNA polymerase sigma-70 region 2" evidence="7">
    <location>
        <begin position="25"/>
        <end position="89"/>
    </location>
</feature>
<evidence type="ECO:0000259" key="7">
    <source>
        <dbReference type="Pfam" id="PF04542"/>
    </source>
</evidence>
<dbReference type="Gene3D" id="1.10.10.10">
    <property type="entry name" value="Winged helix-like DNA-binding domain superfamily/Winged helix DNA-binding domain"/>
    <property type="match status" value="1"/>
</dbReference>
<dbReference type="PANTHER" id="PTHR43133">
    <property type="entry name" value="RNA POLYMERASE ECF-TYPE SIGMA FACTO"/>
    <property type="match status" value="1"/>
</dbReference>
<dbReference type="InterPro" id="IPR007627">
    <property type="entry name" value="RNA_pol_sigma70_r2"/>
</dbReference>
<sequence length="306" mass="34564">MNYAQPTDETGRLEARYSAFLETITNLRPILHRYCARMTGSVMDGEDVVQEALFEAYRKLDKFDDSRPLKPWLFRIAHNRCIDFLRKRGVRVEAETAAMDSDAVEAIEPAGLELGRAVEHLVTSLPPKERACVLLKDVFDYSLEEIAELVDSTVGGVKAALNRARTKLAASPAPTRRSRMVDPELTRILELYVGRFNRRDWDGVRELISADARLTVADAFTGKLADAPYFRNYERRPTPWKLVVGELDSELVVIIMQRGVDTWTPYSVVYLDLAGHQIDHIRDYSHCPWLISAAGSVAVSVSPVQR</sequence>
<dbReference type="InterPro" id="IPR014284">
    <property type="entry name" value="RNA_pol_sigma-70_dom"/>
</dbReference>
<reference evidence="9" key="1">
    <citation type="submission" date="2020-06" db="EMBL/GenBank/DDBJ databases">
        <title>Legume-microbial interactions unlock mineral nutrients during tropical forest succession.</title>
        <authorList>
            <person name="Epihov D.Z."/>
        </authorList>
    </citation>
    <scope>NUCLEOTIDE SEQUENCE [LARGE SCALE GENOMIC DNA]</scope>
    <source>
        <strain evidence="9">Pan2503</strain>
    </source>
</reference>
<dbReference type="CDD" id="cd06171">
    <property type="entry name" value="Sigma70_r4"/>
    <property type="match status" value="1"/>
</dbReference>
<dbReference type="NCBIfam" id="TIGR02937">
    <property type="entry name" value="sigma70-ECF"/>
    <property type="match status" value="1"/>
</dbReference>
<comment type="subunit">
    <text evidence="2">Interacts transiently with the RNA polymerase catalytic core formed by RpoA, RpoB, RpoC and RpoZ (2 alpha, 1 beta, 1 beta' and 1 omega subunit) to form the RNA polymerase holoenzyme that can initiate transcription.</text>
</comment>
<dbReference type="Proteomes" id="UP000567293">
    <property type="component" value="Unassembled WGS sequence"/>
</dbReference>
<dbReference type="Gene3D" id="3.10.450.50">
    <property type="match status" value="1"/>
</dbReference>
<dbReference type="InterPro" id="IPR013325">
    <property type="entry name" value="RNA_pol_sigma_r2"/>
</dbReference>
<dbReference type="InterPro" id="IPR032710">
    <property type="entry name" value="NTF2-like_dom_sf"/>
</dbReference>
<dbReference type="GO" id="GO:0016987">
    <property type="term" value="F:sigma factor activity"/>
    <property type="evidence" value="ECO:0007669"/>
    <property type="project" value="UniProtKB-KW"/>
</dbReference>
<dbReference type="Pfam" id="PF08281">
    <property type="entry name" value="Sigma70_r4_2"/>
    <property type="match status" value="1"/>
</dbReference>
<evidence type="ECO:0000256" key="5">
    <source>
        <dbReference type="ARBA" id="ARBA00023125"/>
    </source>
</evidence>
<evidence type="ECO:0000256" key="4">
    <source>
        <dbReference type="ARBA" id="ARBA00023082"/>
    </source>
</evidence>
<dbReference type="InterPro" id="IPR039425">
    <property type="entry name" value="RNA_pol_sigma-70-like"/>
</dbReference>
<evidence type="ECO:0000256" key="3">
    <source>
        <dbReference type="ARBA" id="ARBA00023015"/>
    </source>
</evidence>
<dbReference type="AlphaFoldDB" id="A0A7V8NLL2"/>